<evidence type="ECO:0000256" key="1">
    <source>
        <dbReference type="ARBA" id="ARBA00022649"/>
    </source>
</evidence>
<sequence length="82" mass="9156">MTWTATWEPRALDEAAGHLTQDPTDVRALLAATDRLADGPAIEGARPWGAQHYRLHRGPWRVLYRVDHAAATIHIEHIGRNG</sequence>
<proteinExistence type="predicted"/>
<organism evidence="2 3">
    <name type="scientific">Streptomyces polyrhachis</name>
    <dbReference type="NCBI Taxonomy" id="1282885"/>
    <lineage>
        <taxon>Bacteria</taxon>
        <taxon>Bacillati</taxon>
        <taxon>Actinomycetota</taxon>
        <taxon>Actinomycetes</taxon>
        <taxon>Kitasatosporales</taxon>
        <taxon>Streptomycetaceae</taxon>
        <taxon>Streptomyces</taxon>
    </lineage>
</organism>
<dbReference type="EMBL" id="JBHSZO010000019">
    <property type="protein sequence ID" value="MFC7219258.1"/>
    <property type="molecule type" value="Genomic_DNA"/>
</dbReference>
<keyword evidence="3" id="KW-1185">Reference proteome</keyword>
<name>A0ABW2GI85_9ACTN</name>
<dbReference type="InterPro" id="IPR035093">
    <property type="entry name" value="RelE/ParE_toxin_dom_sf"/>
</dbReference>
<reference evidence="3" key="1">
    <citation type="journal article" date="2019" name="Int. J. Syst. Evol. Microbiol.">
        <title>The Global Catalogue of Microorganisms (GCM) 10K type strain sequencing project: providing services to taxonomists for standard genome sequencing and annotation.</title>
        <authorList>
            <consortium name="The Broad Institute Genomics Platform"/>
            <consortium name="The Broad Institute Genome Sequencing Center for Infectious Disease"/>
            <person name="Wu L."/>
            <person name="Ma J."/>
        </authorList>
    </citation>
    <scope>NUCLEOTIDE SEQUENCE [LARGE SCALE GENOMIC DNA]</scope>
    <source>
        <strain evidence="3">CGMCC 1.13681</strain>
    </source>
</reference>
<dbReference type="Gene3D" id="3.30.2310.20">
    <property type="entry name" value="RelE-like"/>
    <property type="match status" value="1"/>
</dbReference>
<dbReference type="Proteomes" id="UP001596413">
    <property type="component" value="Unassembled WGS sequence"/>
</dbReference>
<comment type="caution">
    <text evidence="2">The sequence shown here is derived from an EMBL/GenBank/DDBJ whole genome shotgun (WGS) entry which is preliminary data.</text>
</comment>
<protein>
    <submittedName>
        <fullName evidence="2">Type II toxin-antitoxin system RelE/ParE family toxin</fullName>
    </submittedName>
</protein>
<evidence type="ECO:0000313" key="2">
    <source>
        <dbReference type="EMBL" id="MFC7219258.1"/>
    </source>
</evidence>
<accession>A0ABW2GI85</accession>
<evidence type="ECO:0000313" key="3">
    <source>
        <dbReference type="Proteomes" id="UP001596413"/>
    </source>
</evidence>
<dbReference type="SUPFAM" id="SSF143011">
    <property type="entry name" value="RelE-like"/>
    <property type="match status" value="1"/>
</dbReference>
<gene>
    <name evidence="2" type="ORF">ACFQLX_13930</name>
</gene>
<keyword evidence="1" id="KW-1277">Toxin-antitoxin system</keyword>
<dbReference type="RefSeq" id="WP_386414828.1">
    <property type="nucleotide sequence ID" value="NZ_JBHSZO010000019.1"/>
</dbReference>
<dbReference type="InterPro" id="IPR007712">
    <property type="entry name" value="RelE/ParE_toxin"/>
</dbReference>
<dbReference type="Pfam" id="PF05016">
    <property type="entry name" value="ParE_toxin"/>
    <property type="match status" value="1"/>
</dbReference>